<dbReference type="EMBL" id="JQGA01001572">
    <property type="protein sequence ID" value="KGO64554.1"/>
    <property type="molecule type" value="Genomic_DNA"/>
</dbReference>
<evidence type="ECO:0000313" key="2">
    <source>
        <dbReference type="EMBL" id="KGO64554.1"/>
    </source>
</evidence>
<reference evidence="2 3" key="1">
    <citation type="journal article" date="2015" name="Mol. Plant Microbe Interact.">
        <title>Genome, transcriptome, and functional analyses of Penicillium expansum provide new insights into secondary metabolism and pathogenicity.</title>
        <authorList>
            <person name="Ballester A.R."/>
            <person name="Marcet-Houben M."/>
            <person name="Levin E."/>
            <person name="Sela N."/>
            <person name="Selma-Lazaro C."/>
            <person name="Carmona L."/>
            <person name="Wisniewski M."/>
            <person name="Droby S."/>
            <person name="Gonzalez-Candelas L."/>
            <person name="Gabaldon T."/>
        </authorList>
    </citation>
    <scope>NUCLEOTIDE SEQUENCE [LARGE SCALE GENOMIC DNA]</scope>
    <source>
        <strain evidence="2 3">PHI-1</strain>
    </source>
</reference>
<dbReference type="AlphaFoldDB" id="A0A0A2K9Q3"/>
<name>A0A0A2K9Q3_PENIT</name>
<dbReference type="PhylomeDB" id="A0A0A2K9Q3"/>
<comment type="caution">
    <text evidence="2">The sequence shown here is derived from an EMBL/GenBank/DDBJ whole genome shotgun (WGS) entry which is preliminary data.</text>
</comment>
<proteinExistence type="predicted"/>
<sequence length="91" mass="9854">MGSYALRGYRSSRRAFFRGFVPRHAPHRGGMGGLLKVAFLGTCTYFIVKKLSHTNQCPPRAGPNGGCSQPVQPVQVQPAQPVSQQKPSSLT</sequence>
<organism evidence="2 3">
    <name type="scientific">Penicillium italicum</name>
    <name type="common">Blue mold</name>
    <dbReference type="NCBI Taxonomy" id="40296"/>
    <lineage>
        <taxon>Eukaryota</taxon>
        <taxon>Fungi</taxon>
        <taxon>Dikarya</taxon>
        <taxon>Ascomycota</taxon>
        <taxon>Pezizomycotina</taxon>
        <taxon>Eurotiomycetes</taxon>
        <taxon>Eurotiomycetidae</taxon>
        <taxon>Eurotiales</taxon>
        <taxon>Aspergillaceae</taxon>
        <taxon>Penicillium</taxon>
    </lineage>
</organism>
<feature type="region of interest" description="Disordered" evidence="1">
    <location>
        <begin position="57"/>
        <end position="91"/>
    </location>
</feature>
<keyword evidence="3" id="KW-1185">Reference proteome</keyword>
<dbReference type="OrthoDB" id="4468080at2759"/>
<feature type="compositionally biased region" description="Low complexity" evidence="1">
    <location>
        <begin position="68"/>
        <end position="91"/>
    </location>
</feature>
<evidence type="ECO:0000256" key="1">
    <source>
        <dbReference type="SAM" id="MobiDB-lite"/>
    </source>
</evidence>
<dbReference type="HOGENOM" id="CLU_2671821_0_0_1"/>
<gene>
    <name evidence="2" type="ORF">PITC_093940</name>
</gene>
<protein>
    <submittedName>
        <fullName evidence="2">Uncharacterized protein</fullName>
    </submittedName>
</protein>
<evidence type="ECO:0000313" key="3">
    <source>
        <dbReference type="Proteomes" id="UP000030104"/>
    </source>
</evidence>
<dbReference type="Proteomes" id="UP000030104">
    <property type="component" value="Unassembled WGS sequence"/>
</dbReference>
<accession>A0A0A2K9Q3</accession>